<dbReference type="STRING" id="948102.BKG76_11645"/>
<protein>
    <submittedName>
        <fullName evidence="1">Uncharacterized protein</fullName>
    </submittedName>
</protein>
<sequence length="83" mass="8793">MRPAAETGLPVGIKSAVGNMDFWDQLVAHMASGVRGVDFITVDGGEGGTRAAPLIFSESVAYPFQIDSRRCTSALPPRASPMR</sequence>
<dbReference type="AlphaFoldDB" id="A0A1S1L6C0"/>
<dbReference type="SUPFAM" id="SSF51395">
    <property type="entry name" value="FMN-linked oxidoreductases"/>
    <property type="match status" value="1"/>
</dbReference>
<dbReference type="Gene3D" id="3.20.20.70">
    <property type="entry name" value="Aldolase class I"/>
    <property type="match status" value="1"/>
</dbReference>
<dbReference type="InterPro" id="IPR013785">
    <property type="entry name" value="Aldolase_TIM"/>
</dbReference>
<comment type="caution">
    <text evidence="1">The sequence shown here is derived from an EMBL/GenBank/DDBJ whole genome shotgun (WGS) entry which is preliminary data.</text>
</comment>
<accession>A0A1S1L6C0</accession>
<dbReference type="EMBL" id="MLIK01000019">
    <property type="protein sequence ID" value="OHU21307.1"/>
    <property type="molecule type" value="Genomic_DNA"/>
</dbReference>
<proteinExistence type="predicted"/>
<reference evidence="1 2" key="1">
    <citation type="submission" date="2016-10" db="EMBL/GenBank/DDBJ databases">
        <title>Evaluation of Human, Veterinary and Environmental Mycobacterium chelonae Isolates by Core Genome Phylogenomic Analysis, Targeted Gene Comparison, and Anti-microbial Susceptibility Patterns: A Tale of Mistaken Identities.</title>
        <authorList>
            <person name="Fogelson S.B."/>
            <person name="Camus A.C."/>
            <person name="Lorenz W."/>
            <person name="Vasireddy R."/>
            <person name="Vasireddy S."/>
            <person name="Smith T."/>
            <person name="Brown-Elliott B.A."/>
            <person name="Wallace R.J.Jr."/>
            <person name="Hasan N.A."/>
            <person name="Reischl U."/>
            <person name="Sanchez S."/>
        </authorList>
    </citation>
    <scope>NUCLEOTIDE SEQUENCE [LARGE SCALE GENOMIC DNA]</scope>
    <source>
        <strain evidence="1 2">1559</strain>
    </source>
</reference>
<evidence type="ECO:0000313" key="1">
    <source>
        <dbReference type="EMBL" id="OHU21307.1"/>
    </source>
</evidence>
<dbReference type="Proteomes" id="UP000179616">
    <property type="component" value="Unassembled WGS sequence"/>
</dbReference>
<gene>
    <name evidence="1" type="ORF">BKG76_11645</name>
</gene>
<organism evidence="1 2">
    <name type="scientific">Mycobacteroides franklinii</name>
    <dbReference type="NCBI Taxonomy" id="948102"/>
    <lineage>
        <taxon>Bacteria</taxon>
        <taxon>Bacillati</taxon>
        <taxon>Actinomycetota</taxon>
        <taxon>Actinomycetes</taxon>
        <taxon>Mycobacteriales</taxon>
        <taxon>Mycobacteriaceae</taxon>
        <taxon>Mycobacteroides</taxon>
    </lineage>
</organism>
<evidence type="ECO:0000313" key="2">
    <source>
        <dbReference type="Proteomes" id="UP000179616"/>
    </source>
</evidence>
<name>A0A1S1L6C0_9MYCO</name>